<evidence type="ECO:0000256" key="2">
    <source>
        <dbReference type="ARBA" id="ARBA00007635"/>
    </source>
</evidence>
<dbReference type="EnsemblPlants" id="OPUNC01G01000.1">
    <property type="protein sequence ID" value="OPUNC01G01000.1"/>
    <property type="gene ID" value="OPUNC01G01000"/>
</dbReference>
<feature type="transmembrane region" description="Helical" evidence="6">
    <location>
        <begin position="79"/>
        <end position="103"/>
    </location>
</feature>
<evidence type="ECO:0000256" key="7">
    <source>
        <dbReference type="SAM" id="MobiDB-lite"/>
    </source>
</evidence>
<evidence type="ECO:0000259" key="8">
    <source>
        <dbReference type="Pfam" id="PF00892"/>
    </source>
</evidence>
<keyword evidence="4 6" id="KW-1133">Transmembrane helix</keyword>
<dbReference type="OMA" id="QLCYAGF"/>
<feature type="transmembrane region" description="Helical" evidence="6">
    <location>
        <begin position="280"/>
        <end position="300"/>
    </location>
</feature>
<evidence type="ECO:0000313" key="9">
    <source>
        <dbReference type="EnsemblPlants" id="OPUNC01G01000.1"/>
    </source>
</evidence>
<feature type="transmembrane region" description="Helical" evidence="6">
    <location>
        <begin position="15"/>
        <end position="34"/>
    </location>
</feature>
<dbReference type="HOGENOM" id="CLU_025359_1_2_1"/>
<feature type="transmembrane region" description="Helical" evidence="6">
    <location>
        <begin position="140"/>
        <end position="160"/>
    </location>
</feature>
<keyword evidence="10" id="KW-1185">Reference proteome</keyword>
<reference evidence="9" key="1">
    <citation type="submission" date="2015-04" db="UniProtKB">
        <authorList>
            <consortium name="EnsemblPlants"/>
        </authorList>
    </citation>
    <scope>IDENTIFICATION</scope>
</reference>
<proteinExistence type="inferred from homology"/>
<dbReference type="GO" id="GO:0022857">
    <property type="term" value="F:transmembrane transporter activity"/>
    <property type="evidence" value="ECO:0007669"/>
    <property type="project" value="InterPro"/>
</dbReference>
<dbReference type="AlphaFoldDB" id="A0A0E0JDC9"/>
<feature type="transmembrane region" description="Helical" evidence="6">
    <location>
        <begin position="46"/>
        <end position="67"/>
    </location>
</feature>
<dbReference type="PANTHER" id="PTHR31218">
    <property type="entry name" value="WAT1-RELATED PROTEIN"/>
    <property type="match status" value="1"/>
</dbReference>
<comment type="similarity">
    <text evidence="2 6">Belongs to the drug/metabolite transporter (DMT) superfamily. Plant drug/metabolite exporter (P-DME) (TC 2.A.7.4) family.</text>
</comment>
<feature type="transmembrane region" description="Helical" evidence="6">
    <location>
        <begin position="180"/>
        <end position="204"/>
    </location>
</feature>
<comment type="subcellular location">
    <subcellularLocation>
        <location evidence="1 6">Membrane</location>
        <topology evidence="1 6">Multi-pass membrane protein</topology>
    </subcellularLocation>
</comment>
<feature type="transmembrane region" description="Helical" evidence="6">
    <location>
        <begin position="255"/>
        <end position="273"/>
    </location>
</feature>
<sequence length="377" mass="40789">MGRDQAAAAVVHEKVKLFIGVLALQFLLAGFHIVSRAALNMGISKIVFIVYRNLISLALLAPFAYFLEKKDRPPLTFSLLVEFFLLALCGITANQGFYLLGLYHLSPTYASAIQNTVPAITFAMAAVLRLEQVDLGKRHGVAKVVGTVVSIGGATVITLYKGLPLFNHNLNIKSLSSSSLILNWTLGCVFILGHCLSWSGWMVLQVPVLKRYPARLSVLSLTCIFGLLQFLVIAAFTEEDLSRWKVNSGSELFTILYAGLVASGVAFALQIWCIDRGGPLFTAVFQPVQTVAVAVMAAIILGDQLYSGGIIGAVLIVIGLYFVLWGKSEEKKNKNNLQDQSSVQGGGDGGDDIRRHLLGQDDASRKDEEAAVTDELA</sequence>
<dbReference type="InterPro" id="IPR000620">
    <property type="entry name" value="EamA_dom"/>
</dbReference>
<feature type="transmembrane region" description="Helical" evidence="6">
    <location>
        <begin position="109"/>
        <end position="128"/>
    </location>
</feature>
<evidence type="ECO:0000256" key="3">
    <source>
        <dbReference type="ARBA" id="ARBA00022692"/>
    </source>
</evidence>
<keyword evidence="3 6" id="KW-0812">Transmembrane</keyword>
<dbReference type="eggNOG" id="ENOG502QSV3">
    <property type="taxonomic scope" value="Eukaryota"/>
</dbReference>
<evidence type="ECO:0000256" key="4">
    <source>
        <dbReference type="ARBA" id="ARBA00022989"/>
    </source>
</evidence>
<feature type="domain" description="EamA" evidence="8">
    <location>
        <begin position="186"/>
        <end position="324"/>
    </location>
</feature>
<dbReference type="GO" id="GO:0016020">
    <property type="term" value="C:membrane"/>
    <property type="evidence" value="ECO:0007669"/>
    <property type="project" value="UniProtKB-SubCell"/>
</dbReference>
<feature type="transmembrane region" description="Helical" evidence="6">
    <location>
        <begin position="306"/>
        <end position="324"/>
    </location>
</feature>
<accession>A0A0E0JDC9</accession>
<dbReference type="Gramene" id="OPUNC01G01000.1">
    <property type="protein sequence ID" value="OPUNC01G01000.1"/>
    <property type="gene ID" value="OPUNC01G01000"/>
</dbReference>
<dbReference type="Proteomes" id="UP000026962">
    <property type="component" value="Chromosome 1"/>
</dbReference>
<protein>
    <recommendedName>
        <fullName evidence="6">WAT1-related protein</fullName>
    </recommendedName>
</protein>
<keyword evidence="5 6" id="KW-0472">Membrane</keyword>
<feature type="compositionally biased region" description="Basic and acidic residues" evidence="7">
    <location>
        <begin position="351"/>
        <end position="369"/>
    </location>
</feature>
<reference evidence="9" key="2">
    <citation type="submission" date="2018-05" db="EMBL/GenBank/DDBJ databases">
        <title>OpunRS2 (Oryza punctata Reference Sequence Version 2).</title>
        <authorList>
            <person name="Zhang J."/>
            <person name="Kudrna D."/>
            <person name="Lee S."/>
            <person name="Talag J."/>
            <person name="Welchert J."/>
            <person name="Wing R.A."/>
        </authorList>
    </citation>
    <scope>NUCLEOTIDE SEQUENCE [LARGE SCALE GENOMIC DNA]</scope>
</reference>
<evidence type="ECO:0000256" key="1">
    <source>
        <dbReference type="ARBA" id="ARBA00004141"/>
    </source>
</evidence>
<feature type="transmembrane region" description="Helical" evidence="6">
    <location>
        <begin position="216"/>
        <end position="235"/>
    </location>
</feature>
<name>A0A0E0JDC9_ORYPU</name>
<feature type="domain" description="EamA" evidence="8">
    <location>
        <begin position="21"/>
        <end position="158"/>
    </location>
</feature>
<dbReference type="Pfam" id="PF00892">
    <property type="entry name" value="EamA"/>
    <property type="match status" value="2"/>
</dbReference>
<evidence type="ECO:0000313" key="10">
    <source>
        <dbReference type="Proteomes" id="UP000026962"/>
    </source>
</evidence>
<dbReference type="InterPro" id="IPR037185">
    <property type="entry name" value="EmrE-like"/>
</dbReference>
<evidence type="ECO:0000256" key="6">
    <source>
        <dbReference type="RuleBase" id="RU363077"/>
    </source>
</evidence>
<evidence type="ECO:0000256" key="5">
    <source>
        <dbReference type="ARBA" id="ARBA00023136"/>
    </source>
</evidence>
<dbReference type="InterPro" id="IPR030184">
    <property type="entry name" value="WAT1-related"/>
</dbReference>
<feature type="region of interest" description="Disordered" evidence="7">
    <location>
        <begin position="335"/>
        <end position="377"/>
    </location>
</feature>
<organism evidence="9">
    <name type="scientific">Oryza punctata</name>
    <name type="common">Red rice</name>
    <dbReference type="NCBI Taxonomy" id="4537"/>
    <lineage>
        <taxon>Eukaryota</taxon>
        <taxon>Viridiplantae</taxon>
        <taxon>Streptophyta</taxon>
        <taxon>Embryophyta</taxon>
        <taxon>Tracheophyta</taxon>
        <taxon>Spermatophyta</taxon>
        <taxon>Magnoliopsida</taxon>
        <taxon>Liliopsida</taxon>
        <taxon>Poales</taxon>
        <taxon>Poaceae</taxon>
        <taxon>BOP clade</taxon>
        <taxon>Oryzoideae</taxon>
        <taxon>Oryzeae</taxon>
        <taxon>Oryzinae</taxon>
        <taxon>Oryza</taxon>
    </lineage>
</organism>
<dbReference type="SUPFAM" id="SSF103481">
    <property type="entry name" value="Multidrug resistance efflux transporter EmrE"/>
    <property type="match status" value="2"/>
</dbReference>